<feature type="transmembrane region" description="Helical" evidence="11">
    <location>
        <begin position="412"/>
        <end position="433"/>
    </location>
</feature>
<evidence type="ECO:0000256" key="5">
    <source>
        <dbReference type="ARBA" id="ARBA00022502"/>
    </source>
</evidence>
<evidence type="ECO:0000256" key="1">
    <source>
        <dbReference type="ARBA" id="ARBA00004643"/>
    </source>
</evidence>
<dbReference type="PANTHER" id="PTHR28533">
    <property type="entry name" value="PROTEIN PBN1"/>
    <property type="match status" value="1"/>
</dbReference>
<keyword evidence="8 11" id="KW-1133">Transmembrane helix</keyword>
<dbReference type="Pfam" id="PF08320">
    <property type="entry name" value="PIG-X"/>
    <property type="match status" value="1"/>
</dbReference>
<dbReference type="VEuPathDB" id="FungiDB:CJI97_001925"/>
<evidence type="ECO:0000313" key="12">
    <source>
        <dbReference type="EMBL" id="KND97569.1"/>
    </source>
</evidence>
<dbReference type="InterPro" id="IPR013233">
    <property type="entry name" value="PIG-X/PBN1"/>
</dbReference>
<dbReference type="GO" id="GO:0000030">
    <property type="term" value="F:mannosyltransferase activity"/>
    <property type="evidence" value="ECO:0007669"/>
    <property type="project" value="TreeGrafter"/>
</dbReference>
<organism evidence="12 13">
    <name type="scientific">Candidozyma auris</name>
    <name type="common">Yeast</name>
    <name type="synonym">Candida auris</name>
    <dbReference type="NCBI Taxonomy" id="498019"/>
    <lineage>
        <taxon>Eukaryota</taxon>
        <taxon>Fungi</taxon>
        <taxon>Dikarya</taxon>
        <taxon>Ascomycota</taxon>
        <taxon>Saccharomycotina</taxon>
        <taxon>Pichiomycetes</taxon>
        <taxon>Metschnikowiaceae</taxon>
        <taxon>Candidozyma</taxon>
    </lineage>
</organism>
<dbReference type="AlphaFoldDB" id="A0A0L0NUB0"/>
<evidence type="ECO:0000256" key="9">
    <source>
        <dbReference type="ARBA" id="ARBA00023136"/>
    </source>
</evidence>
<dbReference type="GO" id="GO:0005789">
    <property type="term" value="C:endoplasmic reticulum membrane"/>
    <property type="evidence" value="ECO:0007669"/>
    <property type="project" value="UniProtKB-SubCell"/>
</dbReference>
<comment type="function">
    <text evidence="11">Required for proper folding and/or the stability of a subset of proteins in the endoplasmic reticulum. Component of glycosylphosphatidylinositol-mannosyltransferase 1 which transfers the first of the 4 mannoses in the GPI-anchor precursors during GPI-anchor biosynthesis. Probably acts by stabilizing the mannosyltransferase GPI14.</text>
</comment>
<keyword evidence="10" id="KW-0325">Glycoprotein</keyword>
<evidence type="ECO:0000256" key="6">
    <source>
        <dbReference type="ARBA" id="ARBA00022692"/>
    </source>
</evidence>
<comment type="subcellular location">
    <subcellularLocation>
        <location evidence="11">Endoplasmic reticulum membrane</location>
        <topology evidence="11">Single-pass membrane protein</topology>
    </subcellularLocation>
    <subcellularLocation>
        <location evidence="1">Endoplasmic reticulum membrane</location>
        <topology evidence="1">Single-pass type III membrane protein</topology>
    </subcellularLocation>
</comment>
<dbReference type="UniPathway" id="UPA00196"/>
<dbReference type="VEuPathDB" id="FungiDB:QG37_05963"/>
<keyword evidence="6 11" id="KW-0812">Transmembrane</keyword>
<sequence length="446" mass="51118">MRHRVTFIHSLTPEEQVVETLDEKHVTLSDGFNVAREDRYTFTAPDYKNVRALRVHINKGYEASTESLPFSYNYQIGLHFYVRPVAITSLEEREEFYTNSARLISDYFGVKPESQTWIPSLGTLYVHVQEPLNMSFTTVNEELSELKDDWTCLDYHTSDNTASLKLFYPKARERTVNVTNCTDFTEVGIFSVNQQSARDDLVLSGARVVFNDAPDVDLVQKTLFHVKPRHRMTEEMSIEYQKNGLHPVLSFGEAPQHPVDEDIKGCILYSYFTLGKSIFLDPYQIPLGFNVLANYGTKDLELPEYAVKQWGNEILVEHNNTGAFPFDLTLHTRYQLPSESSHKSVLLEKPVVFYACEGQVDSYLLNNSPFDNKKSPGCSFEKFFTDDTIFYHVLQRGAFTVDIPSPSQDFKIVNITTFTALLLGVSIIIYKLFGRNLKVPKDKKEL</sequence>
<dbReference type="InterPro" id="IPR042322">
    <property type="entry name" value="Pbn1"/>
</dbReference>
<dbReference type="VEuPathDB" id="FungiDB:B9J08_002380"/>
<reference evidence="13" key="1">
    <citation type="journal article" date="2015" name="BMC Genomics">
        <title>Draft genome of a commonly misdiagnosed multidrug resistant pathogen Candida auris.</title>
        <authorList>
            <person name="Chatterjee S."/>
            <person name="Alampalli S.V."/>
            <person name="Nageshan R.K."/>
            <person name="Chettiar S.T."/>
            <person name="Joshi S."/>
            <person name="Tatu U.S."/>
        </authorList>
    </citation>
    <scope>NUCLEOTIDE SEQUENCE [LARGE SCALE GENOMIC DNA]</scope>
    <source>
        <strain evidence="13">6684</strain>
    </source>
</reference>
<evidence type="ECO:0000256" key="8">
    <source>
        <dbReference type="ARBA" id="ARBA00022989"/>
    </source>
</evidence>
<comment type="pathway">
    <text evidence="2 11">Glycolipid biosynthesis; glycosylphosphatidylinositol-anchor biosynthesis.</text>
</comment>
<evidence type="ECO:0000256" key="10">
    <source>
        <dbReference type="ARBA" id="ARBA00023180"/>
    </source>
</evidence>
<dbReference type="PANTHER" id="PTHR28533:SF1">
    <property type="entry name" value="PROTEIN PBN1"/>
    <property type="match status" value="1"/>
</dbReference>
<gene>
    <name evidence="12" type="ORF">QG37_05963</name>
</gene>
<keyword evidence="7 11" id="KW-0256">Endoplasmic reticulum</keyword>
<evidence type="ECO:0000256" key="2">
    <source>
        <dbReference type="ARBA" id="ARBA00004687"/>
    </source>
</evidence>
<evidence type="ECO:0000256" key="11">
    <source>
        <dbReference type="RuleBase" id="RU366056"/>
    </source>
</evidence>
<name>A0A0L0NUB0_CANAR</name>
<evidence type="ECO:0000256" key="7">
    <source>
        <dbReference type="ARBA" id="ARBA00022824"/>
    </source>
</evidence>
<keyword evidence="9 11" id="KW-0472">Membrane</keyword>
<dbReference type="VEuPathDB" id="FungiDB:CJJ09_005469"/>
<comment type="caution">
    <text evidence="12">The sequence shown here is derived from an EMBL/GenBank/DDBJ whole genome shotgun (WGS) entry which is preliminary data.</text>
</comment>
<dbReference type="Proteomes" id="UP000037122">
    <property type="component" value="Unassembled WGS sequence"/>
</dbReference>
<dbReference type="EMBL" id="LGST01000041">
    <property type="protein sequence ID" value="KND97569.1"/>
    <property type="molecule type" value="Genomic_DNA"/>
</dbReference>
<evidence type="ECO:0000313" key="13">
    <source>
        <dbReference type="Proteomes" id="UP000037122"/>
    </source>
</evidence>
<evidence type="ECO:0000256" key="4">
    <source>
        <dbReference type="ARBA" id="ARBA00020410"/>
    </source>
</evidence>
<dbReference type="GO" id="GO:1990529">
    <property type="term" value="C:glycosylphosphatidylinositol-mannosyltransferase I complex"/>
    <property type="evidence" value="ECO:0007669"/>
    <property type="project" value="TreeGrafter"/>
</dbReference>
<comment type="similarity">
    <text evidence="3 11">Belongs to the PIGX family.</text>
</comment>
<protein>
    <recommendedName>
        <fullName evidence="4 11">Protein PBN1</fullName>
    </recommendedName>
</protein>
<dbReference type="SMART" id="SM00780">
    <property type="entry name" value="PIG-X"/>
    <property type="match status" value="1"/>
</dbReference>
<dbReference type="VEuPathDB" id="FungiDB:CJI96_0004936"/>
<evidence type="ECO:0000256" key="3">
    <source>
        <dbReference type="ARBA" id="ARBA00010345"/>
    </source>
</evidence>
<keyword evidence="5 11" id="KW-0337">GPI-anchor biosynthesis</keyword>
<accession>A0A0L0NUB0</accession>
<proteinExistence type="inferred from homology"/>
<dbReference type="VEuPathDB" id="FungiDB:CJJ07_004394"/>
<dbReference type="GO" id="GO:0006506">
    <property type="term" value="P:GPI anchor biosynthetic process"/>
    <property type="evidence" value="ECO:0007669"/>
    <property type="project" value="UniProtKB-UniPathway"/>
</dbReference>